<dbReference type="Proteomes" id="UP000649617">
    <property type="component" value="Unassembled WGS sequence"/>
</dbReference>
<name>A0A812UCW1_SYMPI</name>
<accession>A0A812UCW1</accession>
<proteinExistence type="predicted"/>
<evidence type="ECO:0000313" key="3">
    <source>
        <dbReference type="Proteomes" id="UP000649617"/>
    </source>
</evidence>
<feature type="region of interest" description="Disordered" evidence="1">
    <location>
        <begin position="77"/>
        <end position="107"/>
    </location>
</feature>
<evidence type="ECO:0000256" key="1">
    <source>
        <dbReference type="SAM" id="MobiDB-lite"/>
    </source>
</evidence>
<protein>
    <submittedName>
        <fullName evidence="2">Uncharacterized protein</fullName>
    </submittedName>
</protein>
<evidence type="ECO:0000313" key="2">
    <source>
        <dbReference type="EMBL" id="CAE7561205.1"/>
    </source>
</evidence>
<reference evidence="2" key="1">
    <citation type="submission" date="2021-02" db="EMBL/GenBank/DDBJ databases">
        <authorList>
            <person name="Dougan E. K."/>
            <person name="Rhodes N."/>
            <person name="Thang M."/>
            <person name="Chan C."/>
        </authorList>
    </citation>
    <scope>NUCLEOTIDE SEQUENCE</scope>
</reference>
<keyword evidence="3" id="KW-1185">Reference proteome</keyword>
<dbReference type="AlphaFoldDB" id="A0A812UCW1"/>
<feature type="non-terminal residue" evidence="2">
    <location>
        <position position="107"/>
    </location>
</feature>
<sequence length="107" mass="11329">ACGWFLDHALPASDLVLVIQVLHLIFQDLPSKAFSGITGPVNLHLKFAAAKELAHFLLVVAIGLCLHSCCSSRLRVAASPAPAPDRGGGRKPLDKPLGRAKQTIKAD</sequence>
<feature type="compositionally biased region" description="Basic and acidic residues" evidence="1">
    <location>
        <begin position="87"/>
        <end position="97"/>
    </location>
</feature>
<comment type="caution">
    <text evidence="2">The sequence shown here is derived from an EMBL/GenBank/DDBJ whole genome shotgun (WGS) entry which is preliminary data.</text>
</comment>
<dbReference type="EMBL" id="CAJNIZ010035669">
    <property type="protein sequence ID" value="CAE7561205.1"/>
    <property type="molecule type" value="Genomic_DNA"/>
</dbReference>
<gene>
    <name evidence="2" type="ORF">SPIL2461_LOCUS15007</name>
</gene>
<organism evidence="2 3">
    <name type="scientific">Symbiodinium pilosum</name>
    <name type="common">Dinoflagellate</name>
    <dbReference type="NCBI Taxonomy" id="2952"/>
    <lineage>
        <taxon>Eukaryota</taxon>
        <taxon>Sar</taxon>
        <taxon>Alveolata</taxon>
        <taxon>Dinophyceae</taxon>
        <taxon>Suessiales</taxon>
        <taxon>Symbiodiniaceae</taxon>
        <taxon>Symbiodinium</taxon>
    </lineage>
</organism>